<gene>
    <name evidence="1" type="ORF">A3A96_02770</name>
</gene>
<organism evidence="1 2">
    <name type="scientific">Candidatus Zambryskibacteria bacterium RIFCSPLOWO2_01_FULL_39_39</name>
    <dbReference type="NCBI Taxonomy" id="1802758"/>
    <lineage>
        <taxon>Bacteria</taxon>
        <taxon>Candidatus Zambryskiibacteriota</taxon>
    </lineage>
</organism>
<proteinExistence type="predicted"/>
<dbReference type="STRING" id="1802758.A3A96_02770"/>
<sequence length="238" mass="26305">MNKDTIQKKRERSVAYPSFSLEQAINSVSQLRKALGKGPYSRDEAAKALGYSGVSGISATKISTMVHFGLLNRNGNTYSQSELAERINHQLSDEDRNNAIVEAILSPKLYKELIEQFAGEALPVQLGNILIRKGISSKISETVATNFQQSLEFSGLLKNGVVLTSPEFLITTDNDGIVEKEITPTSSNKRLLDENIKQVYIFNDSGDGWNVAIKSEKPITSKIKKLIIDAMELLEVKE</sequence>
<name>A0A1G2TWA5_9BACT</name>
<reference evidence="1 2" key="1">
    <citation type="journal article" date="2016" name="Nat. Commun.">
        <title>Thousands of microbial genomes shed light on interconnected biogeochemical processes in an aquifer system.</title>
        <authorList>
            <person name="Anantharaman K."/>
            <person name="Brown C.T."/>
            <person name="Hug L.A."/>
            <person name="Sharon I."/>
            <person name="Castelle C.J."/>
            <person name="Probst A.J."/>
            <person name="Thomas B.C."/>
            <person name="Singh A."/>
            <person name="Wilkins M.J."/>
            <person name="Karaoz U."/>
            <person name="Brodie E.L."/>
            <person name="Williams K.H."/>
            <person name="Hubbard S.S."/>
            <person name="Banfield J.F."/>
        </authorList>
    </citation>
    <scope>NUCLEOTIDE SEQUENCE [LARGE SCALE GENOMIC DNA]</scope>
</reference>
<dbReference type="Proteomes" id="UP000177707">
    <property type="component" value="Unassembled WGS sequence"/>
</dbReference>
<comment type="caution">
    <text evidence="1">The sequence shown here is derived from an EMBL/GenBank/DDBJ whole genome shotgun (WGS) entry which is preliminary data.</text>
</comment>
<accession>A0A1G2TWA5</accession>
<protein>
    <submittedName>
        <fullName evidence="1">Uncharacterized protein</fullName>
    </submittedName>
</protein>
<evidence type="ECO:0000313" key="2">
    <source>
        <dbReference type="Proteomes" id="UP000177707"/>
    </source>
</evidence>
<dbReference type="EMBL" id="MHWB01000011">
    <property type="protein sequence ID" value="OHB01571.1"/>
    <property type="molecule type" value="Genomic_DNA"/>
</dbReference>
<evidence type="ECO:0000313" key="1">
    <source>
        <dbReference type="EMBL" id="OHB01571.1"/>
    </source>
</evidence>
<dbReference type="AlphaFoldDB" id="A0A1G2TWA5"/>